<name>A0A859FJT8_9BACI</name>
<proteinExistence type="predicted"/>
<dbReference type="Pfam" id="PF19420">
    <property type="entry name" value="DDAH_eukar"/>
    <property type="match status" value="1"/>
</dbReference>
<sequence>MMNRIEDKTRVKCDSEYGTLKKVFLCEPQYMEIQEAINDTQKQYMKENINQSLAMEQHQAFEKALIDAGVEVIKLTPKEDLPEQVFTRDIGFVLGGTAFVSAMAEKVRQGEEDVLSRWMEQRDVAYKRISMGSIEGGDVIIDGKRVFVGVSDRTRLDTIRALAAELPEAEVIPVPFNPNYLHLDCTFNILSETEALVFPEAFEPEVVEQLAKMYKLIEVSSEEQFTMGTNVLSIGGGRVLSLPVNRDVNYQLRQRGYDVMEIDFSEIIKSGGSFRCCSMPLVRE</sequence>
<keyword evidence="2" id="KW-1185">Reference proteome</keyword>
<reference evidence="2" key="1">
    <citation type="submission" date="2019-07" db="EMBL/GenBank/DDBJ databases">
        <title>Bacillus alkalisoli sp. nov. isolated from saline soil.</title>
        <authorList>
            <person name="Sun J.-Q."/>
            <person name="Xu L."/>
        </authorList>
    </citation>
    <scope>NUCLEOTIDE SEQUENCE [LARGE SCALE GENOMIC DNA]</scope>
    <source>
        <strain evidence="2">M4U3P1</strain>
    </source>
</reference>
<evidence type="ECO:0000313" key="2">
    <source>
        <dbReference type="Proteomes" id="UP000318138"/>
    </source>
</evidence>
<dbReference type="PANTHER" id="PTHR47271">
    <property type="entry name" value="ARGININE DEIMINASE"/>
    <property type="match status" value="1"/>
</dbReference>
<dbReference type="RefSeq" id="WP_176011012.1">
    <property type="nucleotide sequence ID" value="NZ_CP041372.2"/>
</dbReference>
<evidence type="ECO:0008006" key="3">
    <source>
        <dbReference type="Google" id="ProtNLM"/>
    </source>
</evidence>
<organism evidence="1 2">
    <name type="scientific">Paenalkalicoccus suaedae</name>
    <dbReference type="NCBI Taxonomy" id="2592382"/>
    <lineage>
        <taxon>Bacteria</taxon>
        <taxon>Bacillati</taxon>
        <taxon>Bacillota</taxon>
        <taxon>Bacilli</taxon>
        <taxon>Bacillales</taxon>
        <taxon>Bacillaceae</taxon>
        <taxon>Paenalkalicoccus</taxon>
    </lineage>
</organism>
<accession>A0A859FJT8</accession>
<dbReference type="AlphaFoldDB" id="A0A859FJT8"/>
<protein>
    <recommendedName>
        <fullName evidence="3">N-dimethylarginine dimethylaminohydrolase</fullName>
    </recommendedName>
</protein>
<dbReference type="PANTHER" id="PTHR47271:SF2">
    <property type="entry name" value="ARGININE DEIMINASE"/>
    <property type="match status" value="1"/>
</dbReference>
<dbReference type="EMBL" id="CP041372">
    <property type="protein sequence ID" value="QKS73046.1"/>
    <property type="molecule type" value="Genomic_DNA"/>
</dbReference>
<dbReference type="KEGG" id="psua:FLK61_41380"/>
<gene>
    <name evidence="1" type="ORF">FLK61_41380</name>
</gene>
<dbReference type="Proteomes" id="UP000318138">
    <property type="component" value="Chromosome"/>
</dbReference>
<dbReference type="Gene3D" id="3.75.10.10">
    <property type="entry name" value="L-arginine/glycine Amidinotransferase, Chain A"/>
    <property type="match status" value="1"/>
</dbReference>
<dbReference type="GO" id="GO:0019546">
    <property type="term" value="P:L-arginine deiminase pathway"/>
    <property type="evidence" value="ECO:0007669"/>
    <property type="project" value="TreeGrafter"/>
</dbReference>
<dbReference type="SUPFAM" id="SSF55909">
    <property type="entry name" value="Pentein"/>
    <property type="match status" value="1"/>
</dbReference>
<dbReference type="GO" id="GO:0016990">
    <property type="term" value="F:arginine deiminase activity"/>
    <property type="evidence" value="ECO:0007669"/>
    <property type="project" value="TreeGrafter"/>
</dbReference>
<evidence type="ECO:0000313" key="1">
    <source>
        <dbReference type="EMBL" id="QKS73046.1"/>
    </source>
</evidence>